<protein>
    <submittedName>
        <fullName evidence="1">Competence type IV pilus minor pilin ComGF</fullName>
    </submittedName>
</protein>
<proteinExistence type="predicted"/>
<organism evidence="1 2">
    <name type="scientific">Bacillus safensis</name>
    <dbReference type="NCBI Taxonomy" id="561879"/>
    <lineage>
        <taxon>Bacteria</taxon>
        <taxon>Bacillati</taxon>
        <taxon>Bacillota</taxon>
        <taxon>Bacilli</taxon>
        <taxon>Bacillales</taxon>
        <taxon>Bacillaceae</taxon>
        <taxon>Bacillus</taxon>
    </lineage>
</organism>
<evidence type="ECO:0000313" key="1">
    <source>
        <dbReference type="EMBL" id="WGD96697.2"/>
    </source>
</evidence>
<name>A0AC61YPW7_BACIA</name>
<accession>A0AC61YPW7</accession>
<gene>
    <name evidence="1" type="primary">comGF</name>
    <name evidence="1" type="ORF">P5627_11460</name>
</gene>
<dbReference type="Proteomes" id="UP001218488">
    <property type="component" value="Chromosome"/>
</dbReference>
<evidence type="ECO:0000313" key="2">
    <source>
        <dbReference type="Proteomes" id="UP001218488"/>
    </source>
</evidence>
<reference evidence="1" key="1">
    <citation type="submission" date="2025-02" db="EMBL/GenBank/DDBJ databases">
        <title>Complete genome sequences of 52 Bacillus and Priestia strains isolated from West-African fermentations and 26 reference strains from the DSMZ collection.</title>
        <authorList>
            <person name="Wiedenbein E.S."/>
            <person name="Canoy T.S."/>
            <person name="Hui Y."/>
            <person name="Parkouda C."/>
            <person name="Dawende C."/>
            <person name="Ametefe E."/>
            <person name="Jespersen L."/>
            <person name="Nielsen D.S."/>
        </authorList>
    </citation>
    <scope>NUCLEOTIDE SEQUENCE</scope>
    <source>
        <strain evidence="1">PRO33</strain>
    </source>
</reference>
<sequence>MFSIGVNRKDVFHTKYKKSRPYAFGKWADEQAFTLLQALWQLQLFLFLSFGCVLIFSAAEKARPFEDIDLFSQMEWKQTVQQLDEELSRAAAVKSVKGGKALEYISDQGRVVTIEPYQEMLRKRTDQAGHLPLLHKVKQFNVRTSQHRAALKVTDGTGKVYEAVFFIYKGVVPTS</sequence>
<dbReference type="EMBL" id="CP121752">
    <property type="protein sequence ID" value="WGD96697.2"/>
    <property type="molecule type" value="Genomic_DNA"/>
</dbReference>